<protein>
    <submittedName>
        <fullName evidence="1">Uncharacterized protein</fullName>
    </submittedName>
</protein>
<sequence>MICEAWLNLRTRRPGVFVGLNFIFDKPSLKFRRKFGLTEFDLRFKLQARRTFILAKFTPGITLTAMIPSADELDTRAADLNLRPFRANGAKRTAGDRLCKFK</sequence>
<dbReference type="Proteomes" id="UP000502377">
    <property type="component" value="Chromosome"/>
</dbReference>
<accession>A0A6G5QJW8</accession>
<evidence type="ECO:0000313" key="1">
    <source>
        <dbReference type="EMBL" id="QCD45902.1"/>
    </source>
</evidence>
<dbReference type="AlphaFoldDB" id="A0A6G5QJW8"/>
<dbReference type="EMBL" id="CP012543">
    <property type="protein sequence ID" value="QCD45902.1"/>
    <property type="molecule type" value="Genomic_DNA"/>
</dbReference>
<proteinExistence type="predicted"/>
<organism evidence="1 2">
    <name type="scientific">Campylobacter rectus</name>
    <name type="common">Wolinella recta</name>
    <dbReference type="NCBI Taxonomy" id="203"/>
    <lineage>
        <taxon>Bacteria</taxon>
        <taxon>Pseudomonadati</taxon>
        <taxon>Campylobacterota</taxon>
        <taxon>Epsilonproteobacteria</taxon>
        <taxon>Campylobacterales</taxon>
        <taxon>Campylobacteraceae</taxon>
        <taxon>Campylobacter</taxon>
    </lineage>
</organism>
<name>A0A6G5QJW8_CAMRE</name>
<reference evidence="1 2" key="1">
    <citation type="submission" date="2016-07" db="EMBL/GenBank/DDBJ databases">
        <title>Comparative genomics of the Campylobacter concisus group.</title>
        <authorList>
            <person name="Miller W.G."/>
            <person name="Yee E."/>
            <person name="Chapman M.H."/>
            <person name="Huynh S."/>
            <person name="Bono J.L."/>
            <person name="On S.L.W."/>
            <person name="StLeger J."/>
            <person name="Foster G."/>
            <person name="Parker C.T."/>
        </authorList>
    </citation>
    <scope>NUCLEOTIDE SEQUENCE [LARGE SCALE GENOMIC DNA]</scope>
    <source>
        <strain evidence="1 2">ATCC 33238</strain>
    </source>
</reference>
<gene>
    <name evidence="1" type="ORF">CRECT_0202</name>
</gene>
<dbReference type="KEGG" id="crx:CRECT_0202"/>
<evidence type="ECO:0000313" key="2">
    <source>
        <dbReference type="Proteomes" id="UP000502377"/>
    </source>
</evidence>